<gene>
    <name evidence="5" type="ORF">PHLGIDRAFT_87223</name>
</gene>
<proteinExistence type="inferred from homology"/>
<feature type="DNA-binding region" description="TEA" evidence="2">
    <location>
        <begin position="56"/>
        <end position="128"/>
    </location>
</feature>
<sequence>MGLDRMSRRVRDQRTSSLTPSPSSRPSSLASDKCMSDAPQSGAKSLTPHRKHHKLLKDGSEVWSEDVERVFVQGLKEYWESPWATYSRGRSRWRNQFLVEHLKKAGIERSKKQVASHIQVLRNMWRGEPEFHLVAGGEELFTENGLLASPQSKDGSLPRDGLPPLEAREALSSSSSSTPDYIPPEFMTHASSSSSYGHDRSPLNALDGYEGYPSASNTIAVAQGTPPPSPPSNRIKSPVKLEPLHMGSGLYALPASGYLTGAEASPMYPLLPAPNRLLSLCLWAEGMSMFVADVDRIQSALAVPASPLHDGPSTVLLRIKISLPAAADVYGPPSLQGFRGVVSFASPWSTRARCNTAVYAGRACVSQEAEYLDGLQTAHVHQAVGLAPQSVSFNLPESSLSRCRWFQNAQDLIVQHVLADGVLLAVFMFQVERTAAGAGPSAELVGFQRRRATVGASG</sequence>
<dbReference type="SMART" id="SM00426">
    <property type="entry name" value="TEA"/>
    <property type="match status" value="1"/>
</dbReference>
<reference evidence="5 6" key="1">
    <citation type="journal article" date="2014" name="PLoS Genet.">
        <title>Analysis of the Phlebiopsis gigantea genome, transcriptome and secretome provides insight into its pioneer colonization strategies of wood.</title>
        <authorList>
            <person name="Hori C."/>
            <person name="Ishida T."/>
            <person name="Igarashi K."/>
            <person name="Samejima M."/>
            <person name="Suzuki H."/>
            <person name="Master E."/>
            <person name="Ferreira P."/>
            <person name="Ruiz-Duenas F.J."/>
            <person name="Held B."/>
            <person name="Canessa P."/>
            <person name="Larrondo L.F."/>
            <person name="Schmoll M."/>
            <person name="Druzhinina I.S."/>
            <person name="Kubicek C.P."/>
            <person name="Gaskell J.A."/>
            <person name="Kersten P."/>
            <person name="St John F."/>
            <person name="Glasner J."/>
            <person name="Sabat G."/>
            <person name="Splinter BonDurant S."/>
            <person name="Syed K."/>
            <person name="Yadav J."/>
            <person name="Mgbeahuruike A.C."/>
            <person name="Kovalchuk A."/>
            <person name="Asiegbu F.O."/>
            <person name="Lackner G."/>
            <person name="Hoffmeister D."/>
            <person name="Rencoret J."/>
            <person name="Gutierrez A."/>
            <person name="Sun H."/>
            <person name="Lindquist E."/>
            <person name="Barry K."/>
            <person name="Riley R."/>
            <person name="Grigoriev I.V."/>
            <person name="Henrissat B."/>
            <person name="Kues U."/>
            <person name="Berka R.M."/>
            <person name="Martinez A.T."/>
            <person name="Covert S.F."/>
            <person name="Blanchette R.A."/>
            <person name="Cullen D."/>
        </authorList>
    </citation>
    <scope>NUCLEOTIDE SEQUENCE [LARGE SCALE GENOMIC DNA]</scope>
    <source>
        <strain evidence="5 6">11061_1 CR5-6</strain>
    </source>
</reference>
<protein>
    <recommendedName>
        <fullName evidence="4">TEA domain-containing protein</fullName>
    </recommendedName>
</protein>
<accession>A0A0C3SCU2</accession>
<feature type="compositionally biased region" description="Basic and acidic residues" evidence="3">
    <location>
        <begin position="1"/>
        <end position="14"/>
    </location>
</feature>
<organism evidence="5 6">
    <name type="scientific">Phlebiopsis gigantea (strain 11061_1 CR5-6)</name>
    <name type="common">White-rot fungus</name>
    <name type="synonym">Peniophora gigantea</name>
    <dbReference type="NCBI Taxonomy" id="745531"/>
    <lineage>
        <taxon>Eukaryota</taxon>
        <taxon>Fungi</taxon>
        <taxon>Dikarya</taxon>
        <taxon>Basidiomycota</taxon>
        <taxon>Agaricomycotina</taxon>
        <taxon>Agaricomycetes</taxon>
        <taxon>Polyporales</taxon>
        <taxon>Phanerochaetaceae</taxon>
        <taxon>Phlebiopsis</taxon>
    </lineage>
</organism>
<evidence type="ECO:0000256" key="3">
    <source>
        <dbReference type="SAM" id="MobiDB-lite"/>
    </source>
</evidence>
<dbReference type="Proteomes" id="UP000053257">
    <property type="component" value="Unassembled WGS sequence"/>
</dbReference>
<feature type="non-terminal residue" evidence="5">
    <location>
        <position position="458"/>
    </location>
</feature>
<feature type="compositionally biased region" description="Low complexity" evidence="3">
    <location>
        <begin position="15"/>
        <end position="29"/>
    </location>
</feature>
<evidence type="ECO:0000313" key="6">
    <source>
        <dbReference type="Proteomes" id="UP000053257"/>
    </source>
</evidence>
<feature type="domain" description="TEA" evidence="4">
    <location>
        <begin position="56"/>
        <end position="128"/>
    </location>
</feature>
<dbReference type="Pfam" id="PF01285">
    <property type="entry name" value="TEA"/>
    <property type="match status" value="1"/>
</dbReference>
<dbReference type="AlphaFoldDB" id="A0A0C3SCU2"/>
<evidence type="ECO:0000256" key="2">
    <source>
        <dbReference type="PROSITE-ProRule" id="PRU00505"/>
    </source>
</evidence>
<name>A0A0C3SCU2_PHLG1</name>
<evidence type="ECO:0000259" key="4">
    <source>
        <dbReference type="PROSITE" id="PS51088"/>
    </source>
</evidence>
<comment type="similarity">
    <text evidence="1">Belongs to the TEC1 family.</text>
</comment>
<dbReference type="EMBL" id="KN840470">
    <property type="protein sequence ID" value="KIP09120.1"/>
    <property type="molecule type" value="Genomic_DNA"/>
</dbReference>
<evidence type="ECO:0000256" key="1">
    <source>
        <dbReference type="ARBA" id="ARBA00008421"/>
    </source>
</evidence>
<dbReference type="STRING" id="745531.A0A0C3SCU2"/>
<dbReference type="Gene3D" id="6.10.20.40">
    <property type="entry name" value="TEA/ATTS domain"/>
    <property type="match status" value="1"/>
</dbReference>
<dbReference type="HOGENOM" id="CLU_039062_0_0_1"/>
<dbReference type="OrthoDB" id="10006572at2759"/>
<evidence type="ECO:0000313" key="5">
    <source>
        <dbReference type="EMBL" id="KIP09120.1"/>
    </source>
</evidence>
<keyword evidence="6" id="KW-1185">Reference proteome</keyword>
<dbReference type="InterPro" id="IPR000818">
    <property type="entry name" value="TEA/ATTS_dom"/>
</dbReference>
<feature type="region of interest" description="Disordered" evidence="3">
    <location>
        <begin position="1"/>
        <end position="53"/>
    </location>
</feature>
<dbReference type="GO" id="GO:0003700">
    <property type="term" value="F:DNA-binding transcription factor activity"/>
    <property type="evidence" value="ECO:0007669"/>
    <property type="project" value="InterPro"/>
</dbReference>
<dbReference type="PROSITE" id="PS51088">
    <property type="entry name" value="TEA_2"/>
    <property type="match status" value="1"/>
</dbReference>
<feature type="region of interest" description="Disordered" evidence="3">
    <location>
        <begin position="148"/>
        <end position="200"/>
    </location>
</feature>
<dbReference type="InterPro" id="IPR038096">
    <property type="entry name" value="TEA/ATTS_sf"/>
</dbReference>